<evidence type="ECO:0008006" key="4">
    <source>
        <dbReference type="Google" id="ProtNLM"/>
    </source>
</evidence>
<dbReference type="RefSeq" id="WP_088269934.1">
    <property type="nucleotide sequence ID" value="NZ_BMKI01000005.1"/>
</dbReference>
<dbReference type="PROSITE" id="PS51257">
    <property type="entry name" value="PROKAR_LIPOPROTEIN"/>
    <property type="match status" value="1"/>
</dbReference>
<gene>
    <name evidence="2" type="ORF">GCM10011573_23160</name>
</gene>
<protein>
    <recommendedName>
        <fullName evidence="4">Lipocalin-like domain-containing protein</fullName>
    </recommendedName>
</protein>
<keyword evidence="3" id="KW-1185">Reference proteome</keyword>
<dbReference type="Proteomes" id="UP000630615">
    <property type="component" value="Unassembled WGS sequence"/>
</dbReference>
<accession>A0ABQ1P8B2</accession>
<proteinExistence type="predicted"/>
<feature type="signal peptide" evidence="1">
    <location>
        <begin position="1"/>
        <end position="21"/>
    </location>
</feature>
<feature type="chain" id="PRO_5046061964" description="Lipocalin-like domain-containing protein" evidence="1">
    <location>
        <begin position="22"/>
        <end position="148"/>
    </location>
</feature>
<name>A0ABQ1P8B2_9ENTE</name>
<organism evidence="2 3">
    <name type="scientific">Enterococcus wangshanyuanii</name>
    <dbReference type="NCBI Taxonomy" id="2005703"/>
    <lineage>
        <taxon>Bacteria</taxon>
        <taxon>Bacillati</taxon>
        <taxon>Bacillota</taxon>
        <taxon>Bacilli</taxon>
        <taxon>Lactobacillales</taxon>
        <taxon>Enterococcaceae</taxon>
        <taxon>Enterococcus</taxon>
    </lineage>
</organism>
<evidence type="ECO:0000313" key="2">
    <source>
        <dbReference type="EMBL" id="GGC92923.1"/>
    </source>
</evidence>
<dbReference type="EMBL" id="BMKI01000005">
    <property type="protein sequence ID" value="GGC92923.1"/>
    <property type="molecule type" value="Genomic_DNA"/>
</dbReference>
<sequence length="148" mass="17065">MRKFLLNMIFFIMLFTLSACSPNNKKMTLNSTHITTIEEKEKLSEKEYASLIGTWECLDEMEKGDKVDISKNDRGVTIKYEGSDADPTEFVSKGKSELGVFYHFENKANELGYSIQLLQNKNIILNFGTRNPEMTGETKPMEYQRIDK</sequence>
<keyword evidence="1" id="KW-0732">Signal</keyword>
<evidence type="ECO:0000313" key="3">
    <source>
        <dbReference type="Proteomes" id="UP000630615"/>
    </source>
</evidence>
<evidence type="ECO:0000256" key="1">
    <source>
        <dbReference type="SAM" id="SignalP"/>
    </source>
</evidence>
<reference evidence="3" key="1">
    <citation type="journal article" date="2019" name="Int. J. Syst. Evol. Microbiol.">
        <title>The Global Catalogue of Microorganisms (GCM) 10K type strain sequencing project: providing services to taxonomists for standard genome sequencing and annotation.</title>
        <authorList>
            <consortium name="The Broad Institute Genomics Platform"/>
            <consortium name="The Broad Institute Genome Sequencing Center for Infectious Disease"/>
            <person name="Wu L."/>
            <person name="Ma J."/>
        </authorList>
    </citation>
    <scope>NUCLEOTIDE SEQUENCE [LARGE SCALE GENOMIC DNA]</scope>
    <source>
        <strain evidence="3">CGMCC 1.15942</strain>
    </source>
</reference>
<comment type="caution">
    <text evidence="2">The sequence shown here is derived from an EMBL/GenBank/DDBJ whole genome shotgun (WGS) entry which is preliminary data.</text>
</comment>